<dbReference type="EMBL" id="CP025120">
    <property type="protein sequence ID" value="AUD78845.1"/>
    <property type="molecule type" value="Genomic_DNA"/>
</dbReference>
<gene>
    <name evidence="1" type="ORF">CW740_06110</name>
</gene>
<keyword evidence="2" id="KW-1185">Reference proteome</keyword>
<protein>
    <submittedName>
        <fullName evidence="1">Uncharacterized protein</fullName>
    </submittedName>
</protein>
<sequence length="98" mass="10880">MSATGGTQHNGDVLFRLINVTSQNTFQVGRILPENFPLDINRRLSCSTKSEIDDYLLIDPKSAMPYGMAPLPPQVQAVLKSLIKLGYHNFKKADAFTL</sequence>
<dbReference type="AlphaFoldDB" id="A0A2K9A4S5"/>
<organism evidence="1 2">
    <name type="scientific">Kangiella profundi</name>
    <dbReference type="NCBI Taxonomy" id="1561924"/>
    <lineage>
        <taxon>Bacteria</taxon>
        <taxon>Pseudomonadati</taxon>
        <taxon>Pseudomonadota</taxon>
        <taxon>Gammaproteobacteria</taxon>
        <taxon>Kangiellales</taxon>
        <taxon>Kangiellaceae</taxon>
        <taxon>Kangiella</taxon>
    </lineage>
</organism>
<reference evidence="1 2" key="1">
    <citation type="submission" date="2017-12" db="EMBL/GenBank/DDBJ databases">
        <title>Kangiella profundi FT102 completed genome.</title>
        <authorList>
            <person name="Xu J."/>
            <person name="Wang J."/>
            <person name="Lu Y."/>
        </authorList>
    </citation>
    <scope>NUCLEOTIDE SEQUENCE [LARGE SCALE GENOMIC DNA]</scope>
    <source>
        <strain evidence="1 2">FT102</strain>
    </source>
</reference>
<evidence type="ECO:0000313" key="1">
    <source>
        <dbReference type="EMBL" id="AUD78845.1"/>
    </source>
</evidence>
<name>A0A2K9A4S5_9GAMM</name>
<dbReference type="Proteomes" id="UP000232693">
    <property type="component" value="Chromosome"/>
</dbReference>
<dbReference type="InterPro" id="IPR010706">
    <property type="entry name" value="Fatty_acid_cis-trans_isomerase"/>
</dbReference>
<evidence type="ECO:0000313" key="2">
    <source>
        <dbReference type="Proteomes" id="UP000232693"/>
    </source>
</evidence>
<dbReference type="Pfam" id="PF06934">
    <property type="entry name" value="CTI"/>
    <property type="match status" value="1"/>
</dbReference>
<dbReference type="KEGG" id="kpd:CW740_06110"/>
<proteinExistence type="predicted"/>
<accession>A0A2K9A4S5</accession>